<sequence>MTTSSDQNFIVQSHGKDVAPSASSFLGRSTYEDFHKLARNAYLEQKELVDAHFQQNLKRSPSSQWVLLMEGEPDCPKSALSWNCIKILTQTQIVPFTSINLLEHPALYGGALALTGKTRPPFLFKDGVLFADHDQLLRLYTTGQLEKMGNTSTFEQNKYFHGELPIALY</sequence>
<protein>
    <submittedName>
        <fullName evidence="1">Monothiol glutaredoxin-S4, mitochondrial</fullName>
    </submittedName>
</protein>
<dbReference type="InterPro" id="IPR036249">
    <property type="entry name" value="Thioredoxin-like_sf"/>
</dbReference>
<dbReference type="SUPFAM" id="SSF52833">
    <property type="entry name" value="Thioredoxin-like"/>
    <property type="match status" value="1"/>
</dbReference>
<dbReference type="EMBL" id="JADAQX010001363">
    <property type="protein sequence ID" value="KAF8817841.1"/>
    <property type="molecule type" value="Genomic_DNA"/>
</dbReference>
<organism evidence="1 2">
    <name type="scientific">Cardiosporidium cionae</name>
    <dbReference type="NCBI Taxonomy" id="476202"/>
    <lineage>
        <taxon>Eukaryota</taxon>
        <taxon>Sar</taxon>
        <taxon>Alveolata</taxon>
        <taxon>Apicomplexa</taxon>
        <taxon>Aconoidasida</taxon>
        <taxon>Nephromycida</taxon>
        <taxon>Cardiosporidium</taxon>
    </lineage>
</organism>
<comment type="caution">
    <text evidence="1">The sequence shown here is derived from an EMBL/GenBank/DDBJ whole genome shotgun (WGS) entry which is preliminary data.</text>
</comment>
<dbReference type="Proteomes" id="UP000823046">
    <property type="component" value="Unassembled WGS sequence"/>
</dbReference>
<dbReference type="Gene3D" id="3.40.30.10">
    <property type="entry name" value="Glutaredoxin"/>
    <property type="match status" value="1"/>
</dbReference>
<proteinExistence type="predicted"/>
<reference evidence="1 2" key="1">
    <citation type="journal article" date="2020" name="bioRxiv">
        <title>Metabolic contributions of an alphaproteobacterial endosymbiont in the apicomplexan Cardiosporidium cionae.</title>
        <authorList>
            <person name="Hunter E.S."/>
            <person name="Paight C.J."/>
            <person name="Lane C.E."/>
        </authorList>
    </citation>
    <scope>NUCLEOTIDE SEQUENCE [LARGE SCALE GENOMIC DNA]</scope>
    <source>
        <strain evidence="1">ESH_2018</strain>
    </source>
</reference>
<name>A0ABQ7J482_9APIC</name>
<accession>A0ABQ7J482</accession>
<gene>
    <name evidence="1" type="ORF">IE077_000592</name>
</gene>
<evidence type="ECO:0000313" key="1">
    <source>
        <dbReference type="EMBL" id="KAF8817841.1"/>
    </source>
</evidence>
<evidence type="ECO:0000313" key="2">
    <source>
        <dbReference type="Proteomes" id="UP000823046"/>
    </source>
</evidence>
<dbReference type="PROSITE" id="PS51354">
    <property type="entry name" value="GLUTAREDOXIN_2"/>
    <property type="match status" value="1"/>
</dbReference>
<keyword evidence="2" id="KW-1185">Reference proteome</keyword>